<name>A0AAD7NB39_9AGAR</name>
<feature type="signal peptide" evidence="1">
    <location>
        <begin position="1"/>
        <end position="18"/>
    </location>
</feature>
<feature type="chain" id="PRO_5041939525" description="DUF5648 domain-containing protein" evidence="1">
    <location>
        <begin position="19"/>
        <end position="194"/>
    </location>
</feature>
<gene>
    <name evidence="3" type="ORF">B0H16DRAFT_1419037</name>
</gene>
<keyword evidence="4" id="KW-1185">Reference proteome</keyword>
<evidence type="ECO:0000259" key="2">
    <source>
        <dbReference type="Pfam" id="PF18885"/>
    </source>
</evidence>
<sequence>MRAALFSVLTAVIALAHAAPHSQKSTVVNLRTQASPETCGDSADLVPLFLTYDTTQTVHLYTILDSQVTNAILQGVYTFNGVTAFIFPTLEPSTVPLFTFANTRTSAFFYTTSANESSTALAAGYIDNGVTGYIYPTQVCGSVPLYRAHFIGVNEDYIYTTSVAERDNAIVGQGFVDEGIAGYVMEVASGIIID</sequence>
<feature type="domain" description="DUF5648" evidence="2">
    <location>
        <begin position="49"/>
        <end position="185"/>
    </location>
</feature>
<evidence type="ECO:0000313" key="4">
    <source>
        <dbReference type="Proteomes" id="UP001215598"/>
    </source>
</evidence>
<keyword evidence="1" id="KW-0732">Signal</keyword>
<dbReference type="Pfam" id="PF18885">
    <property type="entry name" value="DUF5648"/>
    <property type="match status" value="1"/>
</dbReference>
<protein>
    <recommendedName>
        <fullName evidence="2">DUF5648 domain-containing protein</fullName>
    </recommendedName>
</protein>
<proteinExistence type="predicted"/>
<accession>A0AAD7NB39</accession>
<reference evidence="3" key="1">
    <citation type="submission" date="2023-03" db="EMBL/GenBank/DDBJ databases">
        <title>Massive genome expansion in bonnet fungi (Mycena s.s.) driven by repeated elements and novel gene families across ecological guilds.</title>
        <authorList>
            <consortium name="Lawrence Berkeley National Laboratory"/>
            <person name="Harder C.B."/>
            <person name="Miyauchi S."/>
            <person name="Viragh M."/>
            <person name="Kuo A."/>
            <person name="Thoen E."/>
            <person name="Andreopoulos B."/>
            <person name="Lu D."/>
            <person name="Skrede I."/>
            <person name="Drula E."/>
            <person name="Henrissat B."/>
            <person name="Morin E."/>
            <person name="Kohler A."/>
            <person name="Barry K."/>
            <person name="LaButti K."/>
            <person name="Morin E."/>
            <person name="Salamov A."/>
            <person name="Lipzen A."/>
            <person name="Mereny Z."/>
            <person name="Hegedus B."/>
            <person name="Baldrian P."/>
            <person name="Stursova M."/>
            <person name="Weitz H."/>
            <person name="Taylor A."/>
            <person name="Grigoriev I.V."/>
            <person name="Nagy L.G."/>
            <person name="Martin F."/>
            <person name="Kauserud H."/>
        </authorList>
    </citation>
    <scope>NUCLEOTIDE SEQUENCE</scope>
    <source>
        <strain evidence="3">CBHHK182m</strain>
    </source>
</reference>
<dbReference type="EMBL" id="JARKIB010000059">
    <property type="protein sequence ID" value="KAJ7752308.1"/>
    <property type="molecule type" value="Genomic_DNA"/>
</dbReference>
<dbReference type="Proteomes" id="UP001215598">
    <property type="component" value="Unassembled WGS sequence"/>
</dbReference>
<organism evidence="3 4">
    <name type="scientific">Mycena metata</name>
    <dbReference type="NCBI Taxonomy" id="1033252"/>
    <lineage>
        <taxon>Eukaryota</taxon>
        <taxon>Fungi</taxon>
        <taxon>Dikarya</taxon>
        <taxon>Basidiomycota</taxon>
        <taxon>Agaricomycotina</taxon>
        <taxon>Agaricomycetes</taxon>
        <taxon>Agaricomycetidae</taxon>
        <taxon>Agaricales</taxon>
        <taxon>Marasmiineae</taxon>
        <taxon>Mycenaceae</taxon>
        <taxon>Mycena</taxon>
    </lineage>
</organism>
<dbReference type="InterPro" id="IPR043708">
    <property type="entry name" value="DUF5648"/>
</dbReference>
<evidence type="ECO:0000313" key="3">
    <source>
        <dbReference type="EMBL" id="KAJ7752308.1"/>
    </source>
</evidence>
<dbReference type="AlphaFoldDB" id="A0AAD7NB39"/>
<evidence type="ECO:0000256" key="1">
    <source>
        <dbReference type="SAM" id="SignalP"/>
    </source>
</evidence>
<comment type="caution">
    <text evidence="3">The sequence shown here is derived from an EMBL/GenBank/DDBJ whole genome shotgun (WGS) entry which is preliminary data.</text>
</comment>